<evidence type="ECO:0000313" key="2">
    <source>
        <dbReference type="Proteomes" id="UP000253034"/>
    </source>
</evidence>
<dbReference type="EMBL" id="QPJT01000030">
    <property type="protein sequence ID" value="RCX10364.1"/>
    <property type="molecule type" value="Genomic_DNA"/>
</dbReference>
<proteinExistence type="predicted"/>
<gene>
    <name evidence="1" type="ORF">DFR58_13030</name>
</gene>
<reference evidence="1 2" key="1">
    <citation type="submission" date="2018-07" db="EMBL/GenBank/DDBJ databases">
        <title>Genomic Encyclopedia of Type Strains, Phase IV (KMG-IV): sequencing the most valuable type-strain genomes for metagenomic binning, comparative biology and taxonomic classification.</title>
        <authorList>
            <person name="Goeker M."/>
        </authorList>
    </citation>
    <scope>NUCLEOTIDE SEQUENCE [LARGE SCALE GENOMIC DNA]</scope>
    <source>
        <strain evidence="1 2">DSM 27016</strain>
    </source>
</reference>
<dbReference type="Proteomes" id="UP000253034">
    <property type="component" value="Unassembled WGS sequence"/>
</dbReference>
<organism evidence="1 2">
    <name type="scientific">Anaerobacterium chartisolvens</name>
    <dbReference type="NCBI Taxonomy" id="1297424"/>
    <lineage>
        <taxon>Bacteria</taxon>
        <taxon>Bacillati</taxon>
        <taxon>Bacillota</taxon>
        <taxon>Clostridia</taxon>
        <taxon>Eubacteriales</taxon>
        <taxon>Oscillospiraceae</taxon>
        <taxon>Anaerobacterium</taxon>
    </lineage>
</organism>
<comment type="caution">
    <text evidence="1">The sequence shown here is derived from an EMBL/GenBank/DDBJ whole genome shotgun (WGS) entry which is preliminary data.</text>
</comment>
<dbReference type="AlphaFoldDB" id="A0A369ASD6"/>
<name>A0A369ASD6_9FIRM</name>
<dbReference type="RefSeq" id="WP_278278825.1">
    <property type="nucleotide sequence ID" value="NZ_QPJT01000030.1"/>
</dbReference>
<sequence>MKNELEKCCEIILKLLEQLAHEGKITQEEYIKHSIEKTKFLSRQ</sequence>
<evidence type="ECO:0000313" key="1">
    <source>
        <dbReference type="EMBL" id="RCX10364.1"/>
    </source>
</evidence>
<keyword evidence="2" id="KW-1185">Reference proteome</keyword>
<protein>
    <submittedName>
        <fullName evidence="1">Uncharacterized protein</fullName>
    </submittedName>
</protein>
<accession>A0A369ASD6</accession>